<evidence type="ECO:0000256" key="3">
    <source>
        <dbReference type="ARBA" id="ARBA00022679"/>
    </source>
</evidence>
<feature type="domain" description="Glycosyltransferase 2-like" evidence="4">
    <location>
        <begin position="6"/>
        <end position="161"/>
    </location>
</feature>
<comment type="similarity">
    <text evidence="1">Belongs to the glycosyltransferase 2 family.</text>
</comment>
<dbReference type="EC" id="2.4.1.289" evidence="5"/>
<keyword evidence="6" id="KW-1185">Reference proteome</keyword>
<dbReference type="PANTHER" id="PTHR43685">
    <property type="entry name" value="GLYCOSYLTRANSFERASE"/>
    <property type="match status" value="1"/>
</dbReference>
<keyword evidence="3 5" id="KW-0808">Transferase</keyword>
<name>A0A2P4UDG8_9ACTN</name>
<evidence type="ECO:0000259" key="4">
    <source>
        <dbReference type="Pfam" id="PF00535"/>
    </source>
</evidence>
<dbReference type="SUPFAM" id="SSF53448">
    <property type="entry name" value="Nucleotide-diphospho-sugar transferases"/>
    <property type="match status" value="1"/>
</dbReference>
<evidence type="ECO:0000256" key="2">
    <source>
        <dbReference type="ARBA" id="ARBA00022676"/>
    </source>
</evidence>
<dbReference type="Gene3D" id="3.90.550.10">
    <property type="entry name" value="Spore Coat Polysaccharide Biosynthesis Protein SpsA, Chain A"/>
    <property type="match status" value="1"/>
</dbReference>
<organism evidence="5 6">
    <name type="scientific">Actinomadura rubteroloni</name>
    <dbReference type="NCBI Taxonomy" id="1926885"/>
    <lineage>
        <taxon>Bacteria</taxon>
        <taxon>Bacillati</taxon>
        <taxon>Actinomycetota</taxon>
        <taxon>Actinomycetes</taxon>
        <taxon>Streptosporangiales</taxon>
        <taxon>Thermomonosporaceae</taxon>
        <taxon>Actinomadura</taxon>
    </lineage>
</organism>
<gene>
    <name evidence="5" type="primary">wbbL_2</name>
    <name evidence="5" type="ORF">BTM25_53090</name>
</gene>
<dbReference type="RefSeq" id="WP_103565820.1">
    <property type="nucleotide sequence ID" value="NZ_MTBP01000004.1"/>
</dbReference>
<evidence type="ECO:0000313" key="6">
    <source>
        <dbReference type="Proteomes" id="UP000242367"/>
    </source>
</evidence>
<reference evidence="5 6" key="1">
    <citation type="journal article" date="2017" name="Chemistry">
        <title>Isolation, Biosynthesis and Chemical Modifications of Rubterolones A-F: Rare Tropolone Alkaloids from Actinomadura sp. 5-2.</title>
        <authorList>
            <person name="Guo H."/>
            <person name="Benndorf R."/>
            <person name="Leichnitz D."/>
            <person name="Klassen J.L."/>
            <person name="Vollmers J."/>
            <person name="Gorls H."/>
            <person name="Steinacker M."/>
            <person name="Weigel C."/>
            <person name="Dahse H.M."/>
            <person name="Kaster A.K."/>
            <person name="de Beer Z.W."/>
            <person name="Poulsen M."/>
            <person name="Beemelmanns C."/>
        </authorList>
    </citation>
    <scope>NUCLEOTIDE SEQUENCE [LARGE SCALE GENOMIC DNA]</scope>
    <source>
        <strain evidence="5 6">5-2</strain>
    </source>
</reference>
<dbReference type="InterPro" id="IPR029044">
    <property type="entry name" value="Nucleotide-diphossugar_trans"/>
</dbReference>
<comment type="caution">
    <text evidence="5">The sequence shown here is derived from an EMBL/GenBank/DDBJ whole genome shotgun (WGS) entry which is preliminary data.</text>
</comment>
<dbReference type="InterPro" id="IPR001173">
    <property type="entry name" value="Glyco_trans_2-like"/>
</dbReference>
<dbReference type="PANTHER" id="PTHR43685:SF5">
    <property type="entry name" value="GLYCOSYLTRANSFERASE EPSE-RELATED"/>
    <property type="match status" value="1"/>
</dbReference>
<proteinExistence type="inferred from homology"/>
<dbReference type="Pfam" id="PF00535">
    <property type="entry name" value="Glycos_transf_2"/>
    <property type="match status" value="1"/>
</dbReference>
<dbReference type="GO" id="GO:0102096">
    <property type="term" value="F:decaprenyl-N-acetyl-alpha-D-glucosaminyl-pyrophosphate:dTDP-alpha-L-rhamnose rhamnosyltransferase activity"/>
    <property type="evidence" value="ECO:0007669"/>
    <property type="project" value="UniProtKB-EC"/>
</dbReference>
<dbReference type="AlphaFoldDB" id="A0A2P4UDG8"/>
<dbReference type="Proteomes" id="UP000242367">
    <property type="component" value="Unassembled WGS sequence"/>
</dbReference>
<keyword evidence="2 5" id="KW-0328">Glycosyltransferase</keyword>
<dbReference type="EMBL" id="MTBP01000004">
    <property type="protein sequence ID" value="POM23103.1"/>
    <property type="molecule type" value="Genomic_DNA"/>
</dbReference>
<sequence length="288" mass="30474">MTAATTIVIATRDRRDPLLRTLGELTALPGRPPVIVVDNGSRDGSPDAVRDAFPGVRVVGLPRNHGACARNVGVRLAATPYVAFSDDDSWWEPDALGAAARLLDAHPRLAVLIGRIHLGSGDVDVVSRKMRTAPIGRAPDLPGPSVLGFPACAAVVRRTAFLAAGGFDDLLFFGGEESLLALDLAAGGWGLAYADEVVARHSPASGRDETLPERWALHRRNDLLVTWMRLSGRRALSRTFGLAAQAVADPAARSALGGLLRRLPAALARRRPVPPAVAGGVRALRELE</sequence>
<evidence type="ECO:0000256" key="1">
    <source>
        <dbReference type="ARBA" id="ARBA00006739"/>
    </source>
</evidence>
<accession>A0A2P4UDG8</accession>
<evidence type="ECO:0000313" key="5">
    <source>
        <dbReference type="EMBL" id="POM23103.1"/>
    </source>
</evidence>
<protein>
    <submittedName>
        <fullName evidence="5">N-acetylglucosaminyl-diphospho-decaprenol L-rhamnosyltransferase</fullName>
        <ecNumber evidence="5">2.4.1.289</ecNumber>
    </submittedName>
</protein>
<dbReference type="InterPro" id="IPR050834">
    <property type="entry name" value="Glycosyltransf_2"/>
</dbReference>